<comment type="caution">
    <text evidence="2">The sequence shown here is derived from an EMBL/GenBank/DDBJ whole genome shotgun (WGS) entry which is preliminary data.</text>
</comment>
<evidence type="ECO:0000313" key="2">
    <source>
        <dbReference type="EMBL" id="MEQ2241342.1"/>
    </source>
</evidence>
<feature type="transmembrane region" description="Helical" evidence="1">
    <location>
        <begin position="93"/>
        <end position="114"/>
    </location>
</feature>
<name>A0ABV0UC72_9TELE</name>
<gene>
    <name evidence="2" type="ORF">ILYODFUR_024353</name>
</gene>
<sequence>MQTNHTNRCPVPTYIQPVADLQDTQGVLEDVIQRSVAMAAGDPQNLHIWSSEGNHDGQSIINSSVNVKNQLLHPTVNQNKALKNGCIALTFKINPLAACLCETAMLVFTFLLVYHL</sequence>
<dbReference type="EMBL" id="JAHRIQ010060804">
    <property type="protein sequence ID" value="MEQ2241342.1"/>
    <property type="molecule type" value="Genomic_DNA"/>
</dbReference>
<keyword evidence="1" id="KW-0472">Membrane</keyword>
<keyword evidence="3" id="KW-1185">Reference proteome</keyword>
<reference evidence="2 3" key="1">
    <citation type="submission" date="2021-06" db="EMBL/GenBank/DDBJ databases">
        <authorList>
            <person name="Palmer J.M."/>
        </authorList>
    </citation>
    <scope>NUCLEOTIDE SEQUENCE [LARGE SCALE GENOMIC DNA]</scope>
    <source>
        <strain evidence="3">if_2019</strain>
        <tissue evidence="2">Muscle</tissue>
    </source>
</reference>
<proteinExistence type="predicted"/>
<accession>A0ABV0UC72</accession>
<organism evidence="2 3">
    <name type="scientific">Ilyodon furcidens</name>
    <name type="common">goldbreast splitfin</name>
    <dbReference type="NCBI Taxonomy" id="33524"/>
    <lineage>
        <taxon>Eukaryota</taxon>
        <taxon>Metazoa</taxon>
        <taxon>Chordata</taxon>
        <taxon>Craniata</taxon>
        <taxon>Vertebrata</taxon>
        <taxon>Euteleostomi</taxon>
        <taxon>Actinopterygii</taxon>
        <taxon>Neopterygii</taxon>
        <taxon>Teleostei</taxon>
        <taxon>Neoteleostei</taxon>
        <taxon>Acanthomorphata</taxon>
        <taxon>Ovalentaria</taxon>
        <taxon>Atherinomorphae</taxon>
        <taxon>Cyprinodontiformes</taxon>
        <taxon>Goodeidae</taxon>
        <taxon>Ilyodon</taxon>
    </lineage>
</organism>
<protein>
    <submittedName>
        <fullName evidence="2">Uncharacterized protein</fullName>
    </submittedName>
</protein>
<evidence type="ECO:0000313" key="3">
    <source>
        <dbReference type="Proteomes" id="UP001482620"/>
    </source>
</evidence>
<dbReference type="Proteomes" id="UP001482620">
    <property type="component" value="Unassembled WGS sequence"/>
</dbReference>
<keyword evidence="1" id="KW-0812">Transmembrane</keyword>
<keyword evidence="1" id="KW-1133">Transmembrane helix</keyword>
<evidence type="ECO:0000256" key="1">
    <source>
        <dbReference type="SAM" id="Phobius"/>
    </source>
</evidence>